<evidence type="ECO:0000313" key="1">
    <source>
        <dbReference type="EMBL" id="KAJ1901028.1"/>
    </source>
</evidence>
<dbReference type="EMBL" id="JANBPG010000048">
    <property type="protein sequence ID" value="KAJ1901028.1"/>
    <property type="molecule type" value="Genomic_DNA"/>
</dbReference>
<organism evidence="1 2">
    <name type="scientific">Kickxella alabastrina</name>
    <dbReference type="NCBI Taxonomy" id="61397"/>
    <lineage>
        <taxon>Eukaryota</taxon>
        <taxon>Fungi</taxon>
        <taxon>Fungi incertae sedis</taxon>
        <taxon>Zoopagomycota</taxon>
        <taxon>Kickxellomycotina</taxon>
        <taxon>Kickxellomycetes</taxon>
        <taxon>Kickxellales</taxon>
        <taxon>Kickxellaceae</taxon>
        <taxon>Kickxella</taxon>
    </lineage>
</organism>
<accession>A0ACC1IU90</accession>
<sequence length="924" mass="100886">MSGFNAKRKKYSWLPETNPAALSGDPGSTTSTPKTDTSDKSSKPTKSRTKAKATKKDKLDPNTNTDININTNTNTTAIDGLGIVTTMEVAGEQPEATAGSSSTTTNKPIAKARRRSRKDSVDELVRSRLQSTMAAQQELPQGGALRKTQEAPTPGSITASVRDALASERSAARMSPSIAMSISASTATSAATTTTTAAATPKQRGGRHARQDTVPGTPLNSKTSAVPRPASPPVRLDSIESKYSFPSYTQLNHRNVTSSMRRGDRGVGAAETARGVNVPTGENVIVVHPGSRWLRIGRASDPVPKEIPHVIARRLRTPLTRPPPPPPPQKQQQPQPQPQTSPQPKLQQQPQPTEDSAADPDNMDVDSGPNEAEVTKPSEPTAMDVEGNEEGNSSGEDSDTDGAKRSLVDMDAVDQTVEMLREALKQHQRHSKRKVPPNVYSQVLTYNENSRPEVIQDHNDPFKTEWVQDSEIKGDQVIGERVLRIADPDKFIIRHPLRNGSFNIQDYASVEDILGDIESIWTGALEAELGIGRREFSKYAVVLVIPDVFSRVEVAALSDVLLRRMGFQHLLVQQSSTLVTFGAGISTACVVDVGAQKTSIACVEDGYCYQESRVNIMYGGDDITRFLFRLFQSSSFPYADASLACMSDWLMLNYLREKQCTMNLSDVNIRLRDLYVRQPNEHTCKYSFKTYDEAYQAPLCLFYPAVADALGVLPDYEKSFVAAQRPDYLAESQPRGCPYLTPTQFGALPVRAVETATNTDDQTSSLQSAALASTESATEPATAPATMPTTAPGTPDLRPQTDTTTAIASDIKEILSTTLSSTPSAPAISYVADQEPQFSRMPLDLAVTHSIAHSGSHDRARKMYASVLIVEVVSAPRDLDPRVLAWKGGAVLSRLECANEMWVSRQEWIDFGTRLLRERVLFQW</sequence>
<evidence type="ECO:0000313" key="2">
    <source>
        <dbReference type="Proteomes" id="UP001150581"/>
    </source>
</evidence>
<keyword evidence="2" id="KW-1185">Reference proteome</keyword>
<dbReference type="Proteomes" id="UP001150581">
    <property type="component" value="Unassembled WGS sequence"/>
</dbReference>
<comment type="caution">
    <text evidence="1">The sequence shown here is derived from an EMBL/GenBank/DDBJ whole genome shotgun (WGS) entry which is preliminary data.</text>
</comment>
<gene>
    <name evidence="1" type="primary">ARP8</name>
    <name evidence="1" type="ORF">LPJ66_001073</name>
</gene>
<reference evidence="1" key="1">
    <citation type="submission" date="2022-07" db="EMBL/GenBank/DDBJ databases">
        <title>Phylogenomic reconstructions and comparative analyses of Kickxellomycotina fungi.</title>
        <authorList>
            <person name="Reynolds N.K."/>
            <person name="Stajich J.E."/>
            <person name="Barry K."/>
            <person name="Grigoriev I.V."/>
            <person name="Crous P."/>
            <person name="Smith M.E."/>
        </authorList>
    </citation>
    <scope>NUCLEOTIDE SEQUENCE</scope>
    <source>
        <strain evidence="1">Benny 63K</strain>
    </source>
</reference>
<protein>
    <submittedName>
        <fullName evidence="1">Actin-like protein arp8</fullName>
    </submittedName>
</protein>
<name>A0ACC1IU90_9FUNG</name>
<proteinExistence type="predicted"/>